<organism evidence="1 2">
    <name type="scientific">Natronosalvus rutilus</name>
    <dbReference type="NCBI Taxonomy" id="2953753"/>
    <lineage>
        <taxon>Archaea</taxon>
        <taxon>Methanobacteriati</taxon>
        <taxon>Methanobacteriota</taxon>
        <taxon>Stenosarchaea group</taxon>
        <taxon>Halobacteria</taxon>
        <taxon>Halobacteriales</taxon>
        <taxon>Natrialbaceae</taxon>
        <taxon>Natronosalvus</taxon>
    </lineage>
</organism>
<reference evidence="1" key="1">
    <citation type="submission" date="2022-06" db="EMBL/GenBank/DDBJ databases">
        <title>Diverse halophilic archaea isolated from saline environments.</title>
        <authorList>
            <person name="Cui H.-L."/>
        </authorList>
    </citation>
    <scope>NUCLEOTIDE SEQUENCE</scope>
    <source>
        <strain evidence="1">WLHS1</strain>
    </source>
</reference>
<dbReference type="KEGG" id="sawl:NGM29_13410"/>
<dbReference type="EMBL" id="CP100355">
    <property type="protein sequence ID" value="UTF52775.1"/>
    <property type="molecule type" value="Genomic_DNA"/>
</dbReference>
<dbReference type="RefSeq" id="WP_254156825.1">
    <property type="nucleotide sequence ID" value="NZ_CP100355.1"/>
</dbReference>
<dbReference type="Proteomes" id="UP001056855">
    <property type="component" value="Chromosome"/>
</dbReference>
<protein>
    <submittedName>
        <fullName evidence="1">Uncharacterized protein</fullName>
    </submittedName>
</protein>
<accession>A0A9E7N9I9</accession>
<sequence>MLSCEWRDCDRTTDYRFNVKNRRRVTQRTEYYCERHALERIEEANRDPWLEIMSSTKE</sequence>
<evidence type="ECO:0000313" key="2">
    <source>
        <dbReference type="Proteomes" id="UP001056855"/>
    </source>
</evidence>
<dbReference type="AlphaFoldDB" id="A0A9E7N9I9"/>
<gene>
    <name evidence="1" type="ORF">NGM29_13410</name>
</gene>
<keyword evidence="2" id="KW-1185">Reference proteome</keyword>
<dbReference type="GeneID" id="73291062"/>
<proteinExistence type="predicted"/>
<evidence type="ECO:0000313" key="1">
    <source>
        <dbReference type="EMBL" id="UTF52775.1"/>
    </source>
</evidence>
<name>A0A9E7N9I9_9EURY</name>